<dbReference type="Proteomes" id="UP000006034">
    <property type="component" value="Unassembled WGS sequence"/>
</dbReference>
<dbReference type="AlphaFoldDB" id="E5Y7L6"/>
<dbReference type="RefSeq" id="WP_005027990.1">
    <property type="nucleotide sequence ID" value="NZ_KE150238.1"/>
</dbReference>
<sequence length="100" mass="11076">MKKKFAFLLMGKEFDTAKDTAVFETEHMISYIFTVTSFEEALKRAVACAEDGVGAIEVCGAFGKEWADKLIAATGNKVAVGYVVHNPEQDELFRQFFAKA</sequence>
<reference evidence="1 2" key="2">
    <citation type="submission" date="2013-04" db="EMBL/GenBank/DDBJ databases">
        <title>The Genome Sequence of Bilophila wadsworthia 3_1_6.</title>
        <authorList>
            <consortium name="The Broad Institute Genomics Platform"/>
            <person name="Earl A."/>
            <person name="Ward D."/>
            <person name="Feldgarden M."/>
            <person name="Gevers D."/>
            <person name="Sibley C."/>
            <person name="Strauss J."/>
            <person name="Allen-Vercoe E."/>
            <person name="Walker B."/>
            <person name="Young S."/>
            <person name="Zeng Q."/>
            <person name="Gargeya S."/>
            <person name="Fitzgerald M."/>
            <person name="Haas B."/>
            <person name="Abouelleil A."/>
            <person name="Allen A.W."/>
            <person name="Alvarado L."/>
            <person name="Arachchi H.M."/>
            <person name="Berlin A.M."/>
            <person name="Chapman S.B."/>
            <person name="Gainer-Dewar J."/>
            <person name="Goldberg J."/>
            <person name="Griggs A."/>
            <person name="Gujja S."/>
            <person name="Hansen M."/>
            <person name="Howarth C."/>
            <person name="Imamovic A."/>
            <person name="Ireland A."/>
            <person name="Larimer J."/>
            <person name="McCowan C."/>
            <person name="Murphy C."/>
            <person name="Pearson M."/>
            <person name="Poon T.W."/>
            <person name="Priest M."/>
            <person name="Roberts A."/>
            <person name="Saif S."/>
            <person name="Shea T."/>
            <person name="Sisk P."/>
            <person name="Sykes S."/>
            <person name="Wortman J."/>
            <person name="Nusbaum C."/>
            <person name="Birren B."/>
        </authorList>
    </citation>
    <scope>NUCLEOTIDE SEQUENCE [LARGE SCALE GENOMIC DNA]</scope>
    <source>
        <strain evidence="1 2">3_1_6</strain>
    </source>
</reference>
<proteinExistence type="predicted"/>
<dbReference type="GeneID" id="78085324"/>
<organism evidence="1 2">
    <name type="scientific">Bilophila wadsworthia (strain 3_1_6)</name>
    <dbReference type="NCBI Taxonomy" id="563192"/>
    <lineage>
        <taxon>Bacteria</taxon>
        <taxon>Pseudomonadati</taxon>
        <taxon>Thermodesulfobacteriota</taxon>
        <taxon>Desulfovibrionia</taxon>
        <taxon>Desulfovibrionales</taxon>
        <taxon>Desulfovibrionaceae</taxon>
        <taxon>Bilophila</taxon>
    </lineage>
</organism>
<protein>
    <submittedName>
        <fullName evidence="1">Uncharacterized protein</fullName>
    </submittedName>
</protein>
<accession>E5Y7L6</accession>
<dbReference type="eggNOG" id="ENOG503305G">
    <property type="taxonomic scope" value="Bacteria"/>
</dbReference>
<dbReference type="Pfam" id="PF20116">
    <property type="entry name" value="DUF6506"/>
    <property type="match status" value="1"/>
</dbReference>
<dbReference type="OrthoDB" id="8595161at2"/>
<gene>
    <name evidence="1" type="ORF">HMPREF0179_02181</name>
</gene>
<dbReference type="InterPro" id="IPR045441">
    <property type="entry name" value="DUF6506"/>
</dbReference>
<keyword evidence="2" id="KW-1185">Reference proteome</keyword>
<dbReference type="EMBL" id="ADCP02000001">
    <property type="protein sequence ID" value="EFV43975.1"/>
    <property type="molecule type" value="Genomic_DNA"/>
</dbReference>
<reference evidence="1 2" key="1">
    <citation type="submission" date="2010-10" db="EMBL/GenBank/DDBJ databases">
        <authorList>
            <consortium name="The Broad Institute Genome Sequencing Platform"/>
            <person name="Ward D."/>
            <person name="Earl A."/>
            <person name="Feldgarden M."/>
            <person name="Young S.K."/>
            <person name="Gargeya S."/>
            <person name="Zeng Q."/>
            <person name="Alvarado L."/>
            <person name="Berlin A."/>
            <person name="Bochicchio J."/>
            <person name="Chapman S.B."/>
            <person name="Chen Z."/>
            <person name="Freedman E."/>
            <person name="Gellesch M."/>
            <person name="Goldberg J."/>
            <person name="Griggs A."/>
            <person name="Gujja S."/>
            <person name="Heilman E."/>
            <person name="Heiman D."/>
            <person name="Howarth C."/>
            <person name="Mehta T."/>
            <person name="Neiman D."/>
            <person name="Pearson M."/>
            <person name="Roberts A."/>
            <person name="Saif S."/>
            <person name="Shea T."/>
            <person name="Shenoy N."/>
            <person name="Sisk P."/>
            <person name="Stolte C."/>
            <person name="Sykes S."/>
            <person name="White J."/>
            <person name="Yandava C."/>
            <person name="Allen-Vercoe E."/>
            <person name="Sibley C."/>
            <person name="Ambrose C.E."/>
            <person name="Strauss J."/>
            <person name="Daigneault M."/>
            <person name="Haas B."/>
            <person name="Nusbaum C."/>
            <person name="Birren B."/>
        </authorList>
    </citation>
    <scope>NUCLEOTIDE SEQUENCE [LARGE SCALE GENOMIC DNA]</scope>
    <source>
        <strain evidence="1 2">3_1_6</strain>
    </source>
</reference>
<comment type="caution">
    <text evidence="1">The sequence shown here is derived from an EMBL/GenBank/DDBJ whole genome shotgun (WGS) entry which is preliminary data.</text>
</comment>
<evidence type="ECO:0000313" key="1">
    <source>
        <dbReference type="EMBL" id="EFV43975.1"/>
    </source>
</evidence>
<name>E5Y7L6_BILW3</name>
<dbReference type="HOGENOM" id="CLU_148741_0_0_7"/>
<evidence type="ECO:0000313" key="2">
    <source>
        <dbReference type="Proteomes" id="UP000006034"/>
    </source>
</evidence>